<dbReference type="PANTHER" id="PTHR33525:SF3">
    <property type="entry name" value="RIBONUCLEASE Y"/>
    <property type="match status" value="1"/>
</dbReference>
<accession>A0A5R9GSC1</accession>
<dbReference type="InterPro" id="IPR052340">
    <property type="entry name" value="RNase_Y/CdgJ"/>
</dbReference>
<dbReference type="PANTHER" id="PTHR33525">
    <property type="match status" value="1"/>
</dbReference>
<dbReference type="AlphaFoldDB" id="A0A5R9GSC1"/>
<dbReference type="OrthoDB" id="598113at2"/>
<evidence type="ECO:0000313" key="2">
    <source>
        <dbReference type="EMBL" id="TLS66952.1"/>
    </source>
</evidence>
<evidence type="ECO:0000259" key="1">
    <source>
        <dbReference type="PROSITE" id="PS51833"/>
    </source>
</evidence>
<reference evidence="2 3" key="1">
    <citation type="journal article" date="2019" name="Appl. Environ. Microbiol.">
        <title>Environmental Evidence and Genomic Insight of Iron-oxidizing Bacteria Preference Towards More Corrosion Resistant Stainless Steel at Higher Salinities.</title>
        <authorList>
            <person name="Garrison C.E."/>
            <person name="Price K.A."/>
            <person name="Field E.K."/>
        </authorList>
    </citation>
    <scope>NUCLEOTIDE SEQUENCE [LARGE SCALE GENOMIC DNA]</scope>
    <source>
        <strain evidence="2 3">P3</strain>
    </source>
</reference>
<dbReference type="SUPFAM" id="SSF109604">
    <property type="entry name" value="HD-domain/PDEase-like"/>
    <property type="match status" value="1"/>
</dbReference>
<dbReference type="Proteomes" id="UP000306585">
    <property type="component" value="Unassembled WGS sequence"/>
</dbReference>
<dbReference type="RefSeq" id="WP_138239342.1">
    <property type="nucleotide sequence ID" value="NZ_VBRY01000007.1"/>
</dbReference>
<dbReference type="PROSITE" id="PS51833">
    <property type="entry name" value="HDOD"/>
    <property type="match status" value="1"/>
</dbReference>
<sequence>MSVDSFELAKEIRRRFEAGDARLPVLPEAVIKVRQIVNDQEKGAADIARVLASDTTFSTTVLRIANSARFRGTGQEVRNLSMAIQRLGGRRTLQLMTAISSQVHLAVKVPELQVLLRESTQHALLVAAAAQHLARLTGSIDPEEGFMGGMLFDVGVAAIICAVPDEIARCNNEQRHELLGQLHREMGGRLLTYWEMPDAFIALASHHGVEADDRPRENLIDVIDAVQFLLAGMGYAPPFDTLPDMDVLHYPPMKRLGLNETHLAAVEVELEDSFQELAGIFS</sequence>
<keyword evidence="3" id="KW-1185">Reference proteome</keyword>
<evidence type="ECO:0000313" key="3">
    <source>
        <dbReference type="Proteomes" id="UP000306585"/>
    </source>
</evidence>
<proteinExistence type="predicted"/>
<dbReference type="Pfam" id="PF08668">
    <property type="entry name" value="HDOD"/>
    <property type="match status" value="1"/>
</dbReference>
<gene>
    <name evidence="2" type="ORF">FEF65_08295</name>
</gene>
<protein>
    <submittedName>
        <fullName evidence="2">HDOD domain-containing protein</fullName>
    </submittedName>
</protein>
<name>A0A5R9GSC1_9PROT</name>
<dbReference type="Gene3D" id="1.10.3210.10">
    <property type="entry name" value="Hypothetical protein af1432"/>
    <property type="match status" value="1"/>
</dbReference>
<comment type="caution">
    <text evidence="2">The sequence shown here is derived from an EMBL/GenBank/DDBJ whole genome shotgun (WGS) entry which is preliminary data.</text>
</comment>
<organism evidence="2 3">
    <name type="scientific">Mariprofundus erugo</name>
    <dbReference type="NCBI Taxonomy" id="2528639"/>
    <lineage>
        <taxon>Bacteria</taxon>
        <taxon>Pseudomonadati</taxon>
        <taxon>Pseudomonadota</taxon>
        <taxon>Candidatius Mariprofundia</taxon>
        <taxon>Mariprofundales</taxon>
        <taxon>Mariprofundaceae</taxon>
        <taxon>Mariprofundus</taxon>
    </lineage>
</organism>
<feature type="domain" description="HDOD" evidence="1">
    <location>
        <begin position="23"/>
        <end position="210"/>
    </location>
</feature>
<dbReference type="EMBL" id="VBRY01000007">
    <property type="protein sequence ID" value="TLS66952.1"/>
    <property type="molecule type" value="Genomic_DNA"/>
</dbReference>
<dbReference type="InterPro" id="IPR013976">
    <property type="entry name" value="HDOD"/>
</dbReference>